<organism evidence="1 2">
    <name type="scientific">Flaviaesturariibacter aridisoli</name>
    <dbReference type="NCBI Taxonomy" id="2545761"/>
    <lineage>
        <taxon>Bacteria</taxon>
        <taxon>Pseudomonadati</taxon>
        <taxon>Bacteroidota</taxon>
        <taxon>Chitinophagia</taxon>
        <taxon>Chitinophagales</taxon>
        <taxon>Chitinophagaceae</taxon>
        <taxon>Flaviaestuariibacter</taxon>
    </lineage>
</organism>
<dbReference type="EMBL" id="SKFH01000007">
    <property type="protein sequence ID" value="TCZ73385.1"/>
    <property type="molecule type" value="Genomic_DNA"/>
</dbReference>
<accession>A0A4R4E6R2</accession>
<comment type="caution">
    <text evidence="1">The sequence shown here is derived from an EMBL/GenBank/DDBJ whole genome shotgun (WGS) entry which is preliminary data.</text>
</comment>
<sequence length="161" mass="17442">MIENLSNQAIPVDVQAAAATKLEELKQILAPWLFTLSAEQRAAMNRMGDRSEHFVFKGAEHAKAHPELVPGIVDARELQIDVDNVRAYRPLLQLARQLCAGLEDGFALSGAEALEATLLFYGSVKTAADKGVAGAQGIYDDMVTRFPQRGRRKKPAPATGA</sequence>
<dbReference type="AlphaFoldDB" id="A0A4R4E6R2"/>
<keyword evidence="2" id="KW-1185">Reference proteome</keyword>
<dbReference type="Proteomes" id="UP000295164">
    <property type="component" value="Unassembled WGS sequence"/>
</dbReference>
<reference evidence="1 2" key="1">
    <citation type="submission" date="2019-03" db="EMBL/GenBank/DDBJ databases">
        <authorList>
            <person name="Kim M.K.M."/>
        </authorList>
    </citation>
    <scope>NUCLEOTIDE SEQUENCE [LARGE SCALE GENOMIC DNA]</scope>
    <source>
        <strain evidence="1 2">17J68-15</strain>
    </source>
</reference>
<dbReference type="RefSeq" id="WP_131851404.1">
    <property type="nucleotide sequence ID" value="NZ_SKFH01000007.1"/>
</dbReference>
<dbReference type="OrthoDB" id="5952844at2"/>
<protein>
    <submittedName>
        <fullName evidence="1">Uncharacterized protein</fullName>
    </submittedName>
</protein>
<evidence type="ECO:0000313" key="2">
    <source>
        <dbReference type="Proteomes" id="UP000295164"/>
    </source>
</evidence>
<gene>
    <name evidence="1" type="ORF">E0486_06850</name>
</gene>
<name>A0A4R4E6R2_9BACT</name>
<evidence type="ECO:0000313" key="1">
    <source>
        <dbReference type="EMBL" id="TCZ73385.1"/>
    </source>
</evidence>
<proteinExistence type="predicted"/>